<dbReference type="RefSeq" id="WP_188166281.1">
    <property type="nucleotide sequence ID" value="NZ_JACVVX010000007.1"/>
</dbReference>
<sequence>MARVARDHHPNIGIMTNDPITGVGDRQFEATDAIVSAVDVDVVGVNYYPHTARTSLIKVLLSTWGRYRKPIMVSETSWHDGHPVHHRRHPRLHKGTWLRHILDQVRMAQFHGVIVVGVCWYPIVDCPPWNAPGSRSRWSHGLIRKDMSLDSLLSAELTKATGLRAA</sequence>
<evidence type="ECO:0000256" key="4">
    <source>
        <dbReference type="RuleBase" id="RU361192"/>
    </source>
</evidence>
<keyword evidence="6" id="KW-1185">Reference proteome</keyword>
<dbReference type="InterPro" id="IPR011683">
    <property type="entry name" value="Glyco_hydro_53"/>
</dbReference>
<proteinExistence type="inferred from homology"/>
<comment type="catalytic activity">
    <reaction evidence="4">
        <text>The enzyme specifically hydrolyzes (1-&gt;4)-beta-D-galactosidic linkages in type I arabinogalactans.</text>
        <dbReference type="EC" id="3.2.1.89"/>
    </reaction>
</comment>
<dbReference type="GO" id="GO:0015926">
    <property type="term" value="F:glucosidase activity"/>
    <property type="evidence" value="ECO:0007669"/>
    <property type="project" value="InterPro"/>
</dbReference>
<evidence type="ECO:0000256" key="1">
    <source>
        <dbReference type="ARBA" id="ARBA00010687"/>
    </source>
</evidence>
<comment type="similarity">
    <text evidence="1 4">Belongs to the glycosyl hydrolase 53 family.</text>
</comment>
<evidence type="ECO:0000256" key="2">
    <source>
        <dbReference type="ARBA" id="ARBA00022801"/>
    </source>
</evidence>
<dbReference type="EMBL" id="JACVVX010000007">
    <property type="protein sequence ID" value="MBD0416847.1"/>
    <property type="molecule type" value="Genomic_DNA"/>
</dbReference>
<keyword evidence="3 4" id="KW-0326">Glycosidase</keyword>
<dbReference type="Gene3D" id="3.20.20.80">
    <property type="entry name" value="Glycosidases"/>
    <property type="match status" value="1"/>
</dbReference>
<dbReference type="SUPFAM" id="SSF51445">
    <property type="entry name" value="(Trans)glycosidases"/>
    <property type="match status" value="1"/>
</dbReference>
<dbReference type="InterPro" id="IPR017853">
    <property type="entry name" value="GH"/>
</dbReference>
<evidence type="ECO:0000313" key="5">
    <source>
        <dbReference type="EMBL" id="MBD0416847.1"/>
    </source>
</evidence>
<name>A0A8J6U991_9HYPH</name>
<protein>
    <recommendedName>
        <fullName evidence="4">Arabinogalactan endo-beta-1,4-galactanase</fullName>
        <ecNumber evidence="4">3.2.1.89</ecNumber>
    </recommendedName>
</protein>
<comment type="caution">
    <text evidence="5">The sequence shown here is derived from an EMBL/GenBank/DDBJ whole genome shotgun (WGS) entry which is preliminary data.</text>
</comment>
<evidence type="ECO:0000313" key="6">
    <source>
        <dbReference type="Proteomes" id="UP000643405"/>
    </source>
</evidence>
<dbReference type="Proteomes" id="UP000643405">
    <property type="component" value="Unassembled WGS sequence"/>
</dbReference>
<organism evidence="5 6">
    <name type="scientific">Oryzicola mucosus</name>
    <dbReference type="NCBI Taxonomy" id="2767425"/>
    <lineage>
        <taxon>Bacteria</taxon>
        <taxon>Pseudomonadati</taxon>
        <taxon>Pseudomonadota</taxon>
        <taxon>Alphaproteobacteria</taxon>
        <taxon>Hyphomicrobiales</taxon>
        <taxon>Phyllobacteriaceae</taxon>
        <taxon>Oryzicola</taxon>
    </lineage>
</organism>
<evidence type="ECO:0000256" key="3">
    <source>
        <dbReference type="ARBA" id="ARBA00023295"/>
    </source>
</evidence>
<gene>
    <name evidence="5" type="ORF">ICI42_19525</name>
</gene>
<keyword evidence="2 4" id="KW-0378">Hydrolase</keyword>
<dbReference type="GO" id="GO:0031218">
    <property type="term" value="F:arabinogalactan endo-1,4-beta-galactosidase activity"/>
    <property type="evidence" value="ECO:0007669"/>
    <property type="project" value="UniProtKB-EC"/>
</dbReference>
<dbReference type="Pfam" id="PF07745">
    <property type="entry name" value="Glyco_hydro_53"/>
    <property type="match status" value="1"/>
</dbReference>
<dbReference type="EC" id="3.2.1.89" evidence="4"/>
<dbReference type="AlphaFoldDB" id="A0A8J6U991"/>
<accession>A0A8J6U991</accession>
<reference evidence="5" key="1">
    <citation type="submission" date="2020-09" db="EMBL/GenBank/DDBJ databases">
        <title>Genome seq and assembly of Tianweitania sp.</title>
        <authorList>
            <person name="Chhetri G."/>
        </authorList>
    </citation>
    <scope>NUCLEOTIDE SEQUENCE</scope>
    <source>
        <strain evidence="5">Rool2</strain>
    </source>
</reference>